<sequence length="59" mass="6233">MRHGVPGRAPGPGPLPLPLRFAVRTENRQPEQLTYPVVFQDSAGEALARAGCVPPQTAG</sequence>
<gene>
    <name evidence="1" type="ORF">D0Q02_25790</name>
</gene>
<proteinExistence type="predicted"/>
<reference evidence="1 2" key="1">
    <citation type="submission" date="2018-08" db="EMBL/GenBank/DDBJ databases">
        <title>Verrucosispora craniellae sp. nov., isolated from a marine sponge in the South China Sea.</title>
        <authorList>
            <person name="Li L."/>
            <person name="Lin H.W."/>
        </authorList>
    </citation>
    <scope>NUCLEOTIDE SEQUENCE [LARGE SCALE GENOMIC DNA]</scope>
    <source>
        <strain evidence="1 2">LHW63014</strain>
    </source>
</reference>
<accession>A0A372FTG9</accession>
<comment type="caution">
    <text evidence="1">The sequence shown here is derived from an EMBL/GenBank/DDBJ whole genome shotgun (WGS) entry which is preliminary data.</text>
</comment>
<keyword evidence="2" id="KW-1185">Reference proteome</keyword>
<evidence type="ECO:0000313" key="2">
    <source>
        <dbReference type="Proteomes" id="UP000262621"/>
    </source>
</evidence>
<dbReference type="RefSeq" id="WP_117230598.1">
    <property type="nucleotide sequence ID" value="NZ_CP061725.1"/>
</dbReference>
<organism evidence="1 2">
    <name type="scientific">Micromonospora craniellae</name>
    <dbReference type="NCBI Taxonomy" id="2294034"/>
    <lineage>
        <taxon>Bacteria</taxon>
        <taxon>Bacillati</taxon>
        <taxon>Actinomycetota</taxon>
        <taxon>Actinomycetes</taxon>
        <taxon>Micromonosporales</taxon>
        <taxon>Micromonosporaceae</taxon>
        <taxon>Micromonospora</taxon>
    </lineage>
</organism>
<dbReference type="AlphaFoldDB" id="A0A372FTG9"/>
<dbReference type="Proteomes" id="UP000262621">
    <property type="component" value="Unassembled WGS sequence"/>
</dbReference>
<protein>
    <submittedName>
        <fullName evidence="1">Uncharacterized protein</fullName>
    </submittedName>
</protein>
<dbReference type="EMBL" id="QVFU01000044">
    <property type="protein sequence ID" value="RFS43820.1"/>
    <property type="molecule type" value="Genomic_DNA"/>
</dbReference>
<name>A0A372FTG9_9ACTN</name>
<evidence type="ECO:0000313" key="1">
    <source>
        <dbReference type="EMBL" id="RFS43820.1"/>
    </source>
</evidence>